<sequence length="69" mass="7426">MADPGSLWLLWISLVIGVPDRCDNPLCRVTIPVTLPRGFPAPTPLFSPAVGEPRWAGHPVATAPRTPEN</sequence>
<dbReference type="Proteomes" id="UP000600080">
    <property type="component" value="Unassembled WGS sequence"/>
</dbReference>
<keyword evidence="2" id="KW-1185">Reference proteome</keyword>
<comment type="caution">
    <text evidence="1">The sequence shown here is derived from an EMBL/GenBank/DDBJ whole genome shotgun (WGS) entry which is preliminary data.</text>
</comment>
<evidence type="ECO:0000313" key="2">
    <source>
        <dbReference type="Proteomes" id="UP000600080"/>
    </source>
</evidence>
<accession>A0ABQ2JL56</accession>
<protein>
    <recommendedName>
        <fullName evidence="3">Secreted protein</fullName>
    </recommendedName>
</protein>
<proteinExistence type="predicted"/>
<reference evidence="2" key="1">
    <citation type="journal article" date="2019" name="Int. J. Syst. Evol. Microbiol.">
        <title>The Global Catalogue of Microorganisms (GCM) 10K type strain sequencing project: providing services to taxonomists for standard genome sequencing and annotation.</title>
        <authorList>
            <consortium name="The Broad Institute Genomics Platform"/>
            <consortium name="The Broad Institute Genome Sequencing Center for Infectious Disease"/>
            <person name="Wu L."/>
            <person name="Ma J."/>
        </authorList>
    </citation>
    <scope>NUCLEOTIDE SEQUENCE [LARGE SCALE GENOMIC DNA]</scope>
    <source>
        <strain evidence="2">CGMCC 4.7323</strain>
    </source>
</reference>
<evidence type="ECO:0000313" key="1">
    <source>
        <dbReference type="EMBL" id="GGN49084.1"/>
    </source>
</evidence>
<evidence type="ECO:0008006" key="3">
    <source>
        <dbReference type="Google" id="ProtNLM"/>
    </source>
</evidence>
<name>A0ABQ2JL56_9ACTN</name>
<gene>
    <name evidence="1" type="ORF">GCM10012285_36810</name>
</gene>
<dbReference type="EMBL" id="BMND01000015">
    <property type="protein sequence ID" value="GGN49084.1"/>
    <property type="molecule type" value="Genomic_DNA"/>
</dbReference>
<organism evidence="1 2">
    <name type="scientific">Streptomyces kronopolitis</name>
    <dbReference type="NCBI Taxonomy" id="1612435"/>
    <lineage>
        <taxon>Bacteria</taxon>
        <taxon>Bacillati</taxon>
        <taxon>Actinomycetota</taxon>
        <taxon>Actinomycetes</taxon>
        <taxon>Kitasatosporales</taxon>
        <taxon>Streptomycetaceae</taxon>
        <taxon>Streptomyces</taxon>
    </lineage>
</organism>